<dbReference type="SUPFAM" id="SSF52047">
    <property type="entry name" value="RNI-like"/>
    <property type="match status" value="1"/>
</dbReference>
<evidence type="ECO:0000256" key="4">
    <source>
        <dbReference type="ARBA" id="ARBA00022737"/>
    </source>
</evidence>
<dbReference type="SMART" id="SM00369">
    <property type="entry name" value="LRR_TYP"/>
    <property type="match status" value="5"/>
</dbReference>
<evidence type="ECO:0000256" key="6">
    <source>
        <dbReference type="ARBA" id="ARBA00023136"/>
    </source>
</evidence>
<dbReference type="Pfam" id="PF00560">
    <property type="entry name" value="LRR_1"/>
    <property type="match status" value="4"/>
</dbReference>
<proteinExistence type="predicted"/>
<dbReference type="PANTHER" id="PTHR27008">
    <property type="entry name" value="OS04G0122200 PROTEIN"/>
    <property type="match status" value="1"/>
</dbReference>
<evidence type="ECO:0000256" key="5">
    <source>
        <dbReference type="ARBA" id="ARBA00022989"/>
    </source>
</evidence>
<dbReference type="PANTHER" id="PTHR27008:SF585">
    <property type="entry name" value="PROTEIN KINASE DOMAIN-CONTAINING PROTEIN"/>
    <property type="match status" value="1"/>
</dbReference>
<keyword evidence="4" id="KW-0677">Repeat</keyword>
<dbReference type="InterPro" id="IPR003591">
    <property type="entry name" value="Leu-rich_rpt_typical-subtyp"/>
</dbReference>
<dbReference type="AlphaFoldDB" id="A0AAD2EAI0"/>
<sequence length="452" mass="50320">MLQAISFASNNLSGSLPLSIANGLPDLKYLFFGANQLSAEIHGWISNCSKLIKLDLSSNLFNGRVPINLGNLEDLKILNLYDNLLTNDPLVLYLDFLPSLTNCRQLKVIEIGNNLFDGMLPKALGNFSTSLQEFYAASCGIKGMITSEIGNMSNLIWLGMGDNEFTGNIPDTLSQLRMLQLLELDYNNLHGSIPDNLCNLVNLYRLVLENNQLSQRLPTCLGNVTSLRKFFLANNSLSSTIPSTLWTNKEIKIVDLSYNFLNDSLVPQIGIKNGMIKINLSGNQFSGEIPSTIGKLVNLESIIISNNRLIGPIPESLGNLISLQELDLSNNNLYGVIPKSLEKLEDLVYFNVSFNNLSGEIPNGGPFKNFISKFFIGNKEFCGASQFKIKPCKDNRTRFSIGNKVWKYILPSIVVALCLTISVVYLIRYHRKNTLLPAQSTFPNHHQEDFIL</sequence>
<dbReference type="InterPro" id="IPR051809">
    <property type="entry name" value="Plant_receptor-like_S/T_kinase"/>
</dbReference>
<keyword evidence="9" id="KW-1185">Reference proteome</keyword>
<dbReference type="Pfam" id="PF13855">
    <property type="entry name" value="LRR_8"/>
    <property type="match status" value="1"/>
</dbReference>
<dbReference type="InterPro" id="IPR032675">
    <property type="entry name" value="LRR_dom_sf"/>
</dbReference>
<evidence type="ECO:0000256" key="7">
    <source>
        <dbReference type="SAM" id="Phobius"/>
    </source>
</evidence>
<comment type="subcellular location">
    <subcellularLocation>
        <location evidence="1">Membrane</location>
        <topology evidence="1">Single-pass membrane protein</topology>
    </subcellularLocation>
</comment>
<evidence type="ECO:0000256" key="2">
    <source>
        <dbReference type="ARBA" id="ARBA00022614"/>
    </source>
</evidence>
<organism evidence="8 9">
    <name type="scientific">Fraxinus pennsylvanica</name>
    <dbReference type="NCBI Taxonomy" id="56036"/>
    <lineage>
        <taxon>Eukaryota</taxon>
        <taxon>Viridiplantae</taxon>
        <taxon>Streptophyta</taxon>
        <taxon>Embryophyta</taxon>
        <taxon>Tracheophyta</taxon>
        <taxon>Spermatophyta</taxon>
        <taxon>Magnoliopsida</taxon>
        <taxon>eudicotyledons</taxon>
        <taxon>Gunneridae</taxon>
        <taxon>Pentapetalae</taxon>
        <taxon>asterids</taxon>
        <taxon>lamiids</taxon>
        <taxon>Lamiales</taxon>
        <taxon>Oleaceae</taxon>
        <taxon>Oleeae</taxon>
        <taxon>Fraxinus</taxon>
    </lineage>
</organism>
<dbReference type="InterPro" id="IPR001611">
    <property type="entry name" value="Leu-rich_rpt"/>
</dbReference>
<evidence type="ECO:0000313" key="8">
    <source>
        <dbReference type="EMBL" id="CAI9780550.1"/>
    </source>
</evidence>
<dbReference type="GO" id="GO:0006952">
    <property type="term" value="P:defense response"/>
    <property type="evidence" value="ECO:0007669"/>
    <property type="project" value="UniProtKB-ARBA"/>
</dbReference>
<dbReference type="Gene3D" id="3.80.10.10">
    <property type="entry name" value="Ribonuclease Inhibitor"/>
    <property type="match status" value="2"/>
</dbReference>
<keyword evidence="5 7" id="KW-1133">Transmembrane helix</keyword>
<dbReference type="EMBL" id="OU503052">
    <property type="protein sequence ID" value="CAI9780550.1"/>
    <property type="molecule type" value="Genomic_DNA"/>
</dbReference>
<dbReference type="FunFam" id="3.80.10.10:FF:000095">
    <property type="entry name" value="LRR receptor-like serine/threonine-protein kinase GSO1"/>
    <property type="match status" value="1"/>
</dbReference>
<reference evidence="8" key="1">
    <citation type="submission" date="2023-05" db="EMBL/GenBank/DDBJ databases">
        <authorList>
            <person name="Huff M."/>
        </authorList>
    </citation>
    <scope>NUCLEOTIDE SEQUENCE</scope>
</reference>
<dbReference type="GO" id="GO:0016020">
    <property type="term" value="C:membrane"/>
    <property type="evidence" value="ECO:0007669"/>
    <property type="project" value="UniProtKB-SubCell"/>
</dbReference>
<gene>
    <name evidence="8" type="ORF">FPE_LOCUS27980</name>
</gene>
<evidence type="ECO:0000313" key="9">
    <source>
        <dbReference type="Proteomes" id="UP000834106"/>
    </source>
</evidence>
<feature type="transmembrane region" description="Helical" evidence="7">
    <location>
        <begin position="405"/>
        <end position="427"/>
    </location>
</feature>
<evidence type="ECO:0000256" key="3">
    <source>
        <dbReference type="ARBA" id="ARBA00022692"/>
    </source>
</evidence>
<keyword evidence="6 7" id="KW-0472">Membrane</keyword>
<dbReference type="GO" id="GO:0051707">
    <property type="term" value="P:response to other organism"/>
    <property type="evidence" value="ECO:0007669"/>
    <property type="project" value="UniProtKB-ARBA"/>
</dbReference>
<keyword evidence="2" id="KW-0433">Leucine-rich repeat</keyword>
<evidence type="ECO:0000256" key="1">
    <source>
        <dbReference type="ARBA" id="ARBA00004167"/>
    </source>
</evidence>
<name>A0AAD2EAI0_9LAMI</name>
<accession>A0AAD2EAI0</accession>
<keyword evidence="3 7" id="KW-0812">Transmembrane</keyword>
<protein>
    <submittedName>
        <fullName evidence="8">Uncharacterized protein</fullName>
    </submittedName>
</protein>
<dbReference type="Proteomes" id="UP000834106">
    <property type="component" value="Chromosome 17"/>
</dbReference>